<dbReference type="PANTHER" id="PTHR12857:SF0">
    <property type="entry name" value="CXXC MOTIF CONTAINING ZINC BINDING PROTEIN"/>
    <property type="match status" value="1"/>
</dbReference>
<keyword evidence="2" id="KW-0479">Metal-binding</keyword>
<evidence type="ECO:0000313" key="5">
    <source>
        <dbReference type="Proteomes" id="UP000094285"/>
    </source>
</evidence>
<dbReference type="RefSeq" id="XP_020067484.1">
    <property type="nucleotide sequence ID" value="XM_020206501.1"/>
</dbReference>
<evidence type="ECO:0000256" key="2">
    <source>
        <dbReference type="ARBA" id="ARBA00022723"/>
    </source>
</evidence>
<name>A0A1E4SSJ4_9ASCO</name>
<dbReference type="AlphaFoldDB" id="A0A1E4SSJ4"/>
<accession>A0A1E4SSJ4</accession>
<dbReference type="GeneID" id="30980638"/>
<proteinExistence type="inferred from homology"/>
<gene>
    <name evidence="4" type="ORF">CANTADRAFT_19925</name>
</gene>
<evidence type="ECO:0000256" key="1">
    <source>
        <dbReference type="ARBA" id="ARBA00007818"/>
    </source>
</evidence>
<protein>
    <recommendedName>
        <fullName evidence="6">DUF866-domain-containing protein</fullName>
    </recommendedName>
</protein>
<comment type="similarity">
    <text evidence="1">Belongs to the UPF0587 family.</text>
</comment>
<dbReference type="EMBL" id="KV453909">
    <property type="protein sequence ID" value="ODV82362.1"/>
    <property type="molecule type" value="Genomic_DNA"/>
</dbReference>
<dbReference type="InterPro" id="IPR008584">
    <property type="entry name" value="CXXC_Zn-binding_euk"/>
</dbReference>
<evidence type="ECO:0000256" key="3">
    <source>
        <dbReference type="ARBA" id="ARBA00022833"/>
    </source>
</evidence>
<evidence type="ECO:0008006" key="6">
    <source>
        <dbReference type="Google" id="ProtNLM"/>
    </source>
</evidence>
<dbReference type="Pfam" id="PF05907">
    <property type="entry name" value="CXXC_Zn-b_euk"/>
    <property type="match status" value="1"/>
</dbReference>
<organism evidence="4 5">
    <name type="scientific">Suhomyces tanzawaensis NRRL Y-17324</name>
    <dbReference type="NCBI Taxonomy" id="984487"/>
    <lineage>
        <taxon>Eukaryota</taxon>
        <taxon>Fungi</taxon>
        <taxon>Dikarya</taxon>
        <taxon>Ascomycota</taxon>
        <taxon>Saccharomycotina</taxon>
        <taxon>Pichiomycetes</taxon>
        <taxon>Debaryomycetaceae</taxon>
        <taxon>Suhomyces</taxon>
    </lineage>
</organism>
<dbReference type="Proteomes" id="UP000094285">
    <property type="component" value="Unassembled WGS sequence"/>
</dbReference>
<keyword evidence="3" id="KW-0862">Zinc</keyword>
<keyword evidence="5" id="KW-1185">Reference proteome</keyword>
<dbReference type="STRING" id="984487.A0A1E4SSJ4"/>
<dbReference type="OrthoDB" id="10248838at2759"/>
<dbReference type="GO" id="GO:0008270">
    <property type="term" value="F:zinc ion binding"/>
    <property type="evidence" value="ECO:0007669"/>
    <property type="project" value="TreeGrafter"/>
</dbReference>
<reference evidence="5" key="1">
    <citation type="submission" date="2016-05" db="EMBL/GenBank/DDBJ databases">
        <title>Comparative genomics of biotechnologically important yeasts.</title>
        <authorList>
            <consortium name="DOE Joint Genome Institute"/>
            <person name="Riley R."/>
            <person name="Haridas S."/>
            <person name="Wolfe K.H."/>
            <person name="Lopes M.R."/>
            <person name="Hittinger C.T."/>
            <person name="Goker M."/>
            <person name="Salamov A."/>
            <person name="Wisecaver J."/>
            <person name="Long T.M."/>
            <person name="Aerts A.L."/>
            <person name="Barry K."/>
            <person name="Choi C."/>
            <person name="Clum A."/>
            <person name="Coughlan A.Y."/>
            <person name="Deshpande S."/>
            <person name="Douglass A.P."/>
            <person name="Hanson S.J."/>
            <person name="Klenk H.-P."/>
            <person name="Labutti K."/>
            <person name="Lapidus A."/>
            <person name="Lindquist E."/>
            <person name="Lipzen A."/>
            <person name="Meier-Kolthoff J.P."/>
            <person name="Ohm R.A."/>
            <person name="Otillar R.P."/>
            <person name="Pangilinan J."/>
            <person name="Peng Y."/>
            <person name="Rokas A."/>
            <person name="Rosa C.A."/>
            <person name="Scheuner C."/>
            <person name="Sibirny A.A."/>
            <person name="Slot J.C."/>
            <person name="Stielow J.B."/>
            <person name="Sun H."/>
            <person name="Kurtzman C.P."/>
            <person name="Blackwell M."/>
            <person name="Grigoriev I.V."/>
            <person name="Jeffries T.W."/>
        </authorList>
    </citation>
    <scope>NUCLEOTIDE SEQUENCE [LARGE SCALE GENOMIC DNA]</scope>
    <source>
        <strain evidence="5">NRRL Y-17324</strain>
    </source>
</reference>
<evidence type="ECO:0000313" key="4">
    <source>
        <dbReference type="EMBL" id="ODV82362.1"/>
    </source>
</evidence>
<sequence>MLTYTLKGSAQITNGFNLEPLDNPEYPFDYKFMVKCTRCRAHRDKPIQVTRYEYFPVTQFVNANLVMKCKDCKSERYINVERLEGKLESESTPIVRIVTHGLEILSFIADDQFQCQNAENETVQEIDLSEGGWTDGEIAIRNVRWDVVLERGQAALAL</sequence>
<dbReference type="SUPFAM" id="SSF141678">
    <property type="entry name" value="MAL13P1.257-like"/>
    <property type="match status" value="1"/>
</dbReference>
<dbReference type="PANTHER" id="PTHR12857">
    <property type="entry name" value="CXXC MOTIF CONTAINING ZINC BINDING PROTEIN"/>
    <property type="match status" value="1"/>
</dbReference>